<dbReference type="STRING" id="573508.A0A1E3BE17"/>
<keyword evidence="2" id="KW-1185">Reference proteome</keyword>
<protein>
    <submittedName>
        <fullName evidence="1">Uncharacterized protein</fullName>
    </submittedName>
</protein>
<name>A0A1E3BE17_ASPCR</name>
<evidence type="ECO:0000313" key="2">
    <source>
        <dbReference type="Proteomes" id="UP000094569"/>
    </source>
</evidence>
<dbReference type="Proteomes" id="UP000094569">
    <property type="component" value="Unassembled WGS sequence"/>
</dbReference>
<dbReference type="EMBL" id="JXNT01000005">
    <property type="protein sequence ID" value="ODM19225.1"/>
    <property type="molecule type" value="Genomic_DNA"/>
</dbReference>
<reference evidence="1 2" key="1">
    <citation type="journal article" date="2016" name="BMC Genomics">
        <title>Comparative genomic and transcriptomic analyses of the Fuzhuan brick tea-fermentation fungus Aspergillus cristatus.</title>
        <authorList>
            <person name="Ge Y."/>
            <person name="Wang Y."/>
            <person name="Liu Y."/>
            <person name="Tan Y."/>
            <person name="Ren X."/>
            <person name="Zhang X."/>
            <person name="Hyde K.D."/>
            <person name="Liu Y."/>
            <person name="Liu Z."/>
        </authorList>
    </citation>
    <scope>NUCLEOTIDE SEQUENCE [LARGE SCALE GENOMIC DNA]</scope>
    <source>
        <strain evidence="1 2">GZAAS20.1005</strain>
    </source>
</reference>
<evidence type="ECO:0000313" key="1">
    <source>
        <dbReference type="EMBL" id="ODM19225.1"/>
    </source>
</evidence>
<accession>A0A1E3BE17</accession>
<gene>
    <name evidence="1" type="ORF">SI65_05842</name>
</gene>
<dbReference type="VEuPathDB" id="FungiDB:SI65_05842"/>
<proteinExistence type="predicted"/>
<comment type="caution">
    <text evidence="1">The sequence shown here is derived from an EMBL/GenBank/DDBJ whole genome shotgun (WGS) entry which is preliminary data.</text>
</comment>
<dbReference type="AlphaFoldDB" id="A0A1E3BE17"/>
<organism evidence="1 2">
    <name type="scientific">Aspergillus cristatus</name>
    <name type="common">Chinese Fuzhuan brick tea-fermentation fungus</name>
    <name type="synonym">Eurotium cristatum</name>
    <dbReference type="NCBI Taxonomy" id="573508"/>
    <lineage>
        <taxon>Eukaryota</taxon>
        <taxon>Fungi</taxon>
        <taxon>Dikarya</taxon>
        <taxon>Ascomycota</taxon>
        <taxon>Pezizomycotina</taxon>
        <taxon>Eurotiomycetes</taxon>
        <taxon>Eurotiomycetidae</taxon>
        <taxon>Eurotiales</taxon>
        <taxon>Aspergillaceae</taxon>
        <taxon>Aspergillus</taxon>
        <taxon>Aspergillus subgen. Aspergillus</taxon>
    </lineage>
</organism>
<sequence length="213" mass="24470">MDLDFFVNRQHHLHCKQLASEINPDQDVCALYGLQSMIVLRDAANPLRRSVITTLGTLRYKRHGVHVNVKMHNDGSYARVMPAMESVQSQVDSNPPNACERITPEALLSQENLKRQQTVTWNSDLTVTIQHDAFKLVVDSIIAKLQRLWLFQANAPEIKDDEVWTVPHLRERAHWRRSVYERPEMMSTRLCAPADKTYLSRAAITESVQMPKA</sequence>
<dbReference type="OrthoDB" id="3182339at2759"/>